<dbReference type="Pfam" id="PF00515">
    <property type="entry name" value="TPR_1"/>
    <property type="match status" value="1"/>
</dbReference>
<keyword evidence="4" id="KW-0963">Cytoplasm</keyword>
<comment type="similarity">
    <text evidence="3">Belongs to the peroxisomal targeting signal receptor family.</text>
</comment>
<feature type="repeat" description="TPR" evidence="8">
    <location>
        <begin position="501"/>
        <end position="534"/>
    </location>
</feature>
<dbReference type="PROSITE" id="PS50005">
    <property type="entry name" value="TPR"/>
    <property type="match status" value="4"/>
</dbReference>
<dbReference type="SMART" id="SM00028">
    <property type="entry name" value="TPR"/>
    <property type="match status" value="5"/>
</dbReference>
<evidence type="ECO:0000256" key="6">
    <source>
        <dbReference type="ARBA" id="ARBA00022803"/>
    </source>
</evidence>
<dbReference type="Gene3D" id="1.25.40.10">
    <property type="entry name" value="Tetratricopeptide repeat domain"/>
    <property type="match status" value="1"/>
</dbReference>
<dbReference type="EMBL" id="OU594942">
    <property type="protein sequence ID" value="CAG9277595.1"/>
    <property type="molecule type" value="Genomic_DNA"/>
</dbReference>
<dbReference type="GO" id="GO:0005778">
    <property type="term" value="C:peroxisomal membrane"/>
    <property type="evidence" value="ECO:0007669"/>
    <property type="project" value="TreeGrafter"/>
</dbReference>
<dbReference type="PANTHER" id="PTHR10130">
    <property type="entry name" value="PEROXISOMAL TARGETING SIGNAL 1 RECEPTOR PEX5"/>
    <property type="match status" value="1"/>
</dbReference>
<dbReference type="InterPro" id="IPR019734">
    <property type="entry name" value="TPR_rpt"/>
</dbReference>
<keyword evidence="7" id="KW-0576">Peroxisome</keyword>
<sequence length="575" mass="64048">MADCGATGSALDRVARSLLGGSQASDGNISKQVASLMGHAAATGNIALLQTPMSQSAPRQLTMPQASVATTFTVKQPAQASAQQQQPIAIGTPSELVSQQPSFYATTQYSQHQNDAMILQHNFHQHPIMAMQQQQQQVMMQMAHQQQQMAHMVKQQQLMIRAQKQVSEHHHHRIRESNEQKSVSLDNWHNGVDKEFGQQVSDMAPVGMHEGVTQGVSMEELAAAWAEVADDNITVGHDGLAQGATIEELAAAWAQAEAEYDSVDAATNLWNDTNDPVYEFLNTEKPERVDQQDWMEQGLREFNAGNLKEAVKAFEIELQYCNGDNSAAWKMLGRCHAENDMDREAIVCLEQAVDRDPYSPEALLLLGVSYVNELNHAKALKNLKAWITHNPKFAGMELQVDMYRDSLVDQESAFDEVQRLLVQALEYDPVDASDVLEAMGVVYNVSRDYVAAGGAFRRALDARPDDYQLWNKLGATLANGNQSQEALPAYHKALQLKPKYARAWLNMAISHSNLQNYDEAARCYLQTLSLNPAAIHCWSYLRIALSCSERWDLIQHAASQNLEAFKDLFDFVIYS</sequence>
<dbReference type="GO" id="GO:0016560">
    <property type="term" value="P:protein import into peroxisome matrix, docking"/>
    <property type="evidence" value="ECO:0007669"/>
    <property type="project" value="TreeGrafter"/>
</dbReference>
<feature type="repeat" description="TPR" evidence="8">
    <location>
        <begin position="433"/>
        <end position="466"/>
    </location>
</feature>
<proteinExistence type="inferred from homology"/>
<dbReference type="GO" id="GO:0005052">
    <property type="term" value="F:peroxisome matrix targeting signal-1 binding"/>
    <property type="evidence" value="ECO:0007669"/>
    <property type="project" value="TreeGrafter"/>
</dbReference>
<evidence type="ECO:0000256" key="1">
    <source>
        <dbReference type="ARBA" id="ARBA00004275"/>
    </source>
</evidence>
<keyword evidence="6 8" id="KW-0802">TPR repeat</keyword>
<feature type="repeat" description="TPR" evidence="8">
    <location>
        <begin position="467"/>
        <end position="500"/>
    </location>
</feature>
<evidence type="ECO:0000256" key="2">
    <source>
        <dbReference type="ARBA" id="ARBA00004496"/>
    </source>
</evidence>
<dbReference type="InterPro" id="IPR024111">
    <property type="entry name" value="PEX5/PEX5L"/>
</dbReference>
<feature type="repeat" description="TPR" evidence="8">
    <location>
        <begin position="326"/>
        <end position="359"/>
    </location>
</feature>
<dbReference type="AlphaFoldDB" id="A0A8J9S2D9"/>
<evidence type="ECO:0000256" key="8">
    <source>
        <dbReference type="PROSITE-ProRule" id="PRU00339"/>
    </source>
</evidence>
<name>A0A8J9S2D9_PHATR</name>
<evidence type="ECO:0000256" key="4">
    <source>
        <dbReference type="ARBA" id="ARBA00022490"/>
    </source>
</evidence>
<dbReference type="PANTHER" id="PTHR10130:SF0">
    <property type="entry name" value="GH08708P"/>
    <property type="match status" value="1"/>
</dbReference>
<dbReference type="GO" id="GO:0005829">
    <property type="term" value="C:cytosol"/>
    <property type="evidence" value="ECO:0007669"/>
    <property type="project" value="TreeGrafter"/>
</dbReference>
<evidence type="ECO:0008006" key="10">
    <source>
        <dbReference type="Google" id="ProtNLM"/>
    </source>
</evidence>
<organism evidence="9">
    <name type="scientific">Phaeodactylum tricornutum</name>
    <name type="common">Diatom</name>
    <dbReference type="NCBI Taxonomy" id="2850"/>
    <lineage>
        <taxon>Eukaryota</taxon>
        <taxon>Sar</taxon>
        <taxon>Stramenopiles</taxon>
        <taxon>Ochrophyta</taxon>
        <taxon>Bacillariophyta</taxon>
        <taxon>Bacillariophyceae</taxon>
        <taxon>Bacillariophycidae</taxon>
        <taxon>Naviculales</taxon>
        <taxon>Phaeodactylaceae</taxon>
        <taxon>Phaeodactylum</taxon>
    </lineage>
</organism>
<keyword evidence="5" id="KW-0677">Repeat</keyword>
<accession>A0A8J9S2D9</accession>
<dbReference type="SUPFAM" id="SSF48452">
    <property type="entry name" value="TPR-like"/>
    <property type="match status" value="1"/>
</dbReference>
<evidence type="ECO:0000313" key="9">
    <source>
        <dbReference type="EMBL" id="CAG9277595.1"/>
    </source>
</evidence>
<dbReference type="Proteomes" id="UP000836788">
    <property type="component" value="Chromosome 1"/>
</dbReference>
<evidence type="ECO:0000256" key="3">
    <source>
        <dbReference type="ARBA" id="ARBA00005348"/>
    </source>
</evidence>
<gene>
    <name evidence="9" type="ORF">PTTT1_LOCUS4288</name>
</gene>
<protein>
    <recommendedName>
        <fullName evidence="10">Peroxin-5</fullName>
    </recommendedName>
</protein>
<reference evidence="9" key="1">
    <citation type="submission" date="2022-02" db="EMBL/GenBank/DDBJ databases">
        <authorList>
            <person name="Giguere J D."/>
        </authorList>
    </citation>
    <scope>NUCLEOTIDE SEQUENCE</scope>
    <source>
        <strain evidence="9">CCAP 1055/1</strain>
    </source>
</reference>
<dbReference type="Pfam" id="PF13432">
    <property type="entry name" value="TPR_16"/>
    <property type="match status" value="1"/>
</dbReference>
<comment type="subcellular location">
    <subcellularLocation>
        <location evidence="2">Cytoplasm</location>
    </subcellularLocation>
    <subcellularLocation>
        <location evidence="1">Peroxisome</location>
    </subcellularLocation>
</comment>
<evidence type="ECO:0000256" key="5">
    <source>
        <dbReference type="ARBA" id="ARBA00022737"/>
    </source>
</evidence>
<evidence type="ECO:0000256" key="7">
    <source>
        <dbReference type="ARBA" id="ARBA00023140"/>
    </source>
</evidence>
<dbReference type="InterPro" id="IPR011990">
    <property type="entry name" value="TPR-like_helical_dom_sf"/>
</dbReference>